<evidence type="ECO:0000313" key="3">
    <source>
        <dbReference type="Proteomes" id="UP000589626"/>
    </source>
</evidence>
<keyword evidence="3" id="KW-1185">Reference proteome</keyword>
<reference evidence="2 3" key="1">
    <citation type="submission" date="2020-08" db="EMBL/GenBank/DDBJ databases">
        <title>Sequencing the genomes of 1000 actinobacteria strains.</title>
        <authorList>
            <person name="Klenk H.-P."/>
        </authorList>
    </citation>
    <scope>NUCLEOTIDE SEQUENCE [LARGE SCALE GENOMIC DNA]</scope>
    <source>
        <strain evidence="2 3">DSM 105498</strain>
    </source>
</reference>
<gene>
    <name evidence="2" type="ORF">FHU40_003559</name>
</gene>
<dbReference type="PROSITE" id="PS51257">
    <property type="entry name" value="PROKAR_LIPOPROTEIN"/>
    <property type="match status" value="1"/>
</dbReference>
<evidence type="ECO:0000313" key="2">
    <source>
        <dbReference type="EMBL" id="MBB3043741.1"/>
    </source>
</evidence>
<proteinExistence type="predicted"/>
<keyword evidence="1" id="KW-0732">Signal</keyword>
<organism evidence="2 3">
    <name type="scientific">Nocardioides soli</name>
    <dbReference type="NCBI Taxonomy" id="1036020"/>
    <lineage>
        <taxon>Bacteria</taxon>
        <taxon>Bacillati</taxon>
        <taxon>Actinomycetota</taxon>
        <taxon>Actinomycetes</taxon>
        <taxon>Propionibacteriales</taxon>
        <taxon>Nocardioidaceae</taxon>
        <taxon>Nocardioides</taxon>
    </lineage>
</organism>
<accession>A0A7W4Z3C4</accession>
<dbReference type="Proteomes" id="UP000589626">
    <property type="component" value="Unassembled WGS sequence"/>
</dbReference>
<dbReference type="PANTHER" id="PTHR30024">
    <property type="entry name" value="ALIPHATIC SULFONATES-BINDING PROTEIN-RELATED"/>
    <property type="match status" value="1"/>
</dbReference>
<dbReference type="RefSeq" id="WP_183593516.1">
    <property type="nucleotide sequence ID" value="NZ_JACHWR010000002.1"/>
</dbReference>
<name>A0A7W4Z3C4_9ACTN</name>
<dbReference type="PANTHER" id="PTHR30024:SF42">
    <property type="entry name" value="ALIPHATIC SULFONATES-BINDING PROTEIN-RELATED"/>
    <property type="match status" value="1"/>
</dbReference>
<dbReference type="EMBL" id="JACHWR010000002">
    <property type="protein sequence ID" value="MBB3043741.1"/>
    <property type="molecule type" value="Genomic_DNA"/>
</dbReference>
<dbReference type="SUPFAM" id="SSF53850">
    <property type="entry name" value="Periplasmic binding protein-like II"/>
    <property type="match status" value="1"/>
</dbReference>
<protein>
    <submittedName>
        <fullName evidence="2">NitT/TauT family transport system substrate-binding protein</fullName>
    </submittedName>
</protein>
<dbReference type="AlphaFoldDB" id="A0A7W4Z3C4"/>
<comment type="caution">
    <text evidence="2">The sequence shown here is derived from an EMBL/GenBank/DDBJ whole genome shotgun (WGS) entry which is preliminary data.</text>
</comment>
<feature type="chain" id="PRO_5038482907" evidence="1">
    <location>
        <begin position="29"/>
        <end position="347"/>
    </location>
</feature>
<sequence>MPRPRPHTGRTRPSRPMLLVAVSMVALAISACGGESDAGEGADGSTKVTVGWPGAYEVWGSAIVADGMGVFEDEGLDVEFTTIDSSNAVALMESGDIDVFVSSVTANIFNAISSGAELKWVAPAFLPNPESEEGVWVRDEFLNPDGSVNADKLKGTALGLGSGGLGASNAVLVVPWLQELGLEPTDFEYPTYTGPDILVALENEAVSAGWLTDPYWASASESGIGSLQVGFAPDQSIAGYLLSGELLDDRRETGEAFVRALARTNEEYLTDDYHSNDEVVKVLADAIGVKPDQIASGSGYTFPADLAFDHTVVETLQEVWLQVGGILEYDEPIPVDDVIDATLTETS</sequence>
<dbReference type="Gene3D" id="3.40.190.10">
    <property type="entry name" value="Periplasmic binding protein-like II"/>
    <property type="match status" value="2"/>
</dbReference>
<feature type="signal peptide" evidence="1">
    <location>
        <begin position="1"/>
        <end position="28"/>
    </location>
</feature>
<evidence type="ECO:0000256" key="1">
    <source>
        <dbReference type="SAM" id="SignalP"/>
    </source>
</evidence>
<dbReference type="Pfam" id="PF13379">
    <property type="entry name" value="NMT1_2"/>
    <property type="match status" value="1"/>
</dbReference>